<organism evidence="2 3">
    <name type="scientific">Alkalibacter saccharofermentans DSM 14828</name>
    <dbReference type="NCBI Taxonomy" id="1120975"/>
    <lineage>
        <taxon>Bacteria</taxon>
        <taxon>Bacillati</taxon>
        <taxon>Bacillota</taxon>
        <taxon>Clostridia</taxon>
        <taxon>Eubacteriales</taxon>
        <taxon>Eubacteriaceae</taxon>
        <taxon>Alkalibacter</taxon>
    </lineage>
</organism>
<sequence length="68" mass="7475">MNGLALLGIILVVYSFAVVGITVKKPPAIWNMAKIKFFIKLFGEKGTVIFFYVFAAIALAIGIWLLTI</sequence>
<gene>
    <name evidence="2" type="ORF">SAMN02746064_00284</name>
</gene>
<keyword evidence="1" id="KW-0472">Membrane</keyword>
<keyword evidence="1" id="KW-0812">Transmembrane</keyword>
<dbReference type="AlphaFoldDB" id="A0A1M4SJI1"/>
<evidence type="ECO:0000313" key="3">
    <source>
        <dbReference type="Proteomes" id="UP000184251"/>
    </source>
</evidence>
<dbReference type="EMBL" id="FQTU01000001">
    <property type="protein sequence ID" value="SHE32312.1"/>
    <property type="molecule type" value="Genomic_DNA"/>
</dbReference>
<name>A0A1M4SJI1_9FIRM</name>
<evidence type="ECO:0000256" key="1">
    <source>
        <dbReference type="SAM" id="Phobius"/>
    </source>
</evidence>
<accession>A0A1M4SJI1</accession>
<keyword evidence="1" id="KW-1133">Transmembrane helix</keyword>
<reference evidence="2 3" key="1">
    <citation type="submission" date="2016-11" db="EMBL/GenBank/DDBJ databases">
        <authorList>
            <person name="Jaros S."/>
            <person name="Januszkiewicz K."/>
            <person name="Wedrychowicz H."/>
        </authorList>
    </citation>
    <scope>NUCLEOTIDE SEQUENCE [LARGE SCALE GENOMIC DNA]</scope>
    <source>
        <strain evidence="2 3">DSM 14828</strain>
    </source>
</reference>
<dbReference type="Proteomes" id="UP000184251">
    <property type="component" value="Unassembled WGS sequence"/>
</dbReference>
<dbReference type="OrthoDB" id="1957456at2"/>
<keyword evidence="3" id="KW-1185">Reference proteome</keyword>
<dbReference type="STRING" id="1120975.SAMN02746064_00284"/>
<proteinExistence type="predicted"/>
<dbReference type="RefSeq" id="WP_073269272.1">
    <property type="nucleotide sequence ID" value="NZ_FQTU01000001.1"/>
</dbReference>
<feature type="transmembrane region" description="Helical" evidence="1">
    <location>
        <begin position="49"/>
        <end position="67"/>
    </location>
</feature>
<protein>
    <recommendedName>
        <fullName evidence="4">Immunity protein 17</fullName>
    </recommendedName>
</protein>
<evidence type="ECO:0008006" key="4">
    <source>
        <dbReference type="Google" id="ProtNLM"/>
    </source>
</evidence>
<evidence type="ECO:0000313" key="2">
    <source>
        <dbReference type="EMBL" id="SHE32312.1"/>
    </source>
</evidence>